<feature type="compositionally biased region" description="Gly residues" evidence="1">
    <location>
        <begin position="128"/>
        <end position="139"/>
    </location>
</feature>
<dbReference type="PANTHER" id="PTHR46182:SF2">
    <property type="entry name" value="FI19480P1"/>
    <property type="match status" value="1"/>
</dbReference>
<evidence type="ECO:0000313" key="2">
    <source>
        <dbReference type="Proteomes" id="UP000095280"/>
    </source>
</evidence>
<feature type="region of interest" description="Disordered" evidence="1">
    <location>
        <begin position="116"/>
        <end position="163"/>
    </location>
</feature>
<dbReference type="Proteomes" id="UP000095280">
    <property type="component" value="Unplaced"/>
</dbReference>
<dbReference type="InterPro" id="IPR029865">
    <property type="entry name" value="KIAA0319-like"/>
</dbReference>
<evidence type="ECO:0000256" key="1">
    <source>
        <dbReference type="SAM" id="MobiDB-lite"/>
    </source>
</evidence>
<dbReference type="GO" id="GO:0016020">
    <property type="term" value="C:membrane"/>
    <property type="evidence" value="ECO:0007669"/>
    <property type="project" value="TreeGrafter"/>
</dbReference>
<dbReference type="AlphaFoldDB" id="A0A1I8F2Q8"/>
<evidence type="ECO:0000313" key="3">
    <source>
        <dbReference type="WBParaSite" id="maker-unitig_16304-snap-gene-0.3-mRNA-1"/>
    </source>
</evidence>
<dbReference type="GO" id="GO:0001764">
    <property type="term" value="P:neuron migration"/>
    <property type="evidence" value="ECO:0007669"/>
    <property type="project" value="TreeGrafter"/>
</dbReference>
<keyword evidence="2" id="KW-1185">Reference proteome</keyword>
<accession>A0A1I8F2Q8</accession>
<protein>
    <submittedName>
        <fullName evidence="3">Os01g0772100 protein</fullName>
    </submittedName>
</protein>
<dbReference type="WBParaSite" id="maker-unitig_16304-snap-gene-0.3-mRNA-1">
    <property type="protein sequence ID" value="maker-unitig_16304-snap-gene-0.3-mRNA-1"/>
    <property type="gene ID" value="maker-unitig_16304-snap-gene-0.3"/>
</dbReference>
<feature type="compositionally biased region" description="Polar residues" evidence="1">
    <location>
        <begin position="145"/>
        <end position="163"/>
    </location>
</feature>
<proteinExistence type="predicted"/>
<reference evidence="3" key="1">
    <citation type="submission" date="2016-11" db="UniProtKB">
        <authorList>
            <consortium name="WormBaseParasite"/>
        </authorList>
    </citation>
    <scope>IDENTIFICATION</scope>
</reference>
<dbReference type="PANTHER" id="PTHR46182">
    <property type="entry name" value="FI19480P1"/>
    <property type="match status" value="1"/>
</dbReference>
<dbReference type="GO" id="GO:0031410">
    <property type="term" value="C:cytoplasmic vesicle"/>
    <property type="evidence" value="ECO:0007669"/>
    <property type="project" value="TreeGrafter"/>
</dbReference>
<organism evidence="2 3">
    <name type="scientific">Macrostomum lignano</name>
    <dbReference type="NCBI Taxonomy" id="282301"/>
    <lineage>
        <taxon>Eukaryota</taxon>
        <taxon>Metazoa</taxon>
        <taxon>Spiralia</taxon>
        <taxon>Lophotrochozoa</taxon>
        <taxon>Platyhelminthes</taxon>
        <taxon>Rhabditophora</taxon>
        <taxon>Macrostomorpha</taxon>
        <taxon>Macrostomida</taxon>
        <taxon>Macrostomidae</taxon>
        <taxon>Macrostomum</taxon>
    </lineage>
</organism>
<name>A0A1I8F2Q8_9PLAT</name>
<sequence>CVCASFWMENPLRVRFGDGESNCDWSVVYVSLGPAGLLRRGLAAVLLPTLSAGQCCGCGCSPATGSGSKVRRLRKAAAMMAGGGGSRDKVFYAPLNNGNESGGRMSFSLSSDEEDTVYSRRVASDPSLGGGSGGAGDGGAKADHNSNQIPMASLSNGSVKSEK</sequence>